<keyword evidence="1" id="KW-0812">Transmembrane</keyword>
<keyword evidence="1" id="KW-0472">Membrane</keyword>
<evidence type="ECO:0000313" key="2">
    <source>
        <dbReference type="EMBL" id="HIU68663.1"/>
    </source>
</evidence>
<protein>
    <submittedName>
        <fullName evidence="2">MFS transporter</fullName>
    </submittedName>
</protein>
<accession>A0A9D1MTB7</accession>
<sequence>MKNYVPTKEWMAYAIGALGQGMVYCIMSSYISDFYLNVMKLTPLFVLLLVLLARIWDAVIDPILGYWMDRSNPKHGKLKSYIIYTPIPIAILTVLLFYAPNLSGGALMAYAVITYLLWATVYSVSDVPFWSLPNLLTPNPDERGAIISKARTSNGVGSAVPMAFFMLLGFILPSLGLSGTQLEETRYMSIAMFCAIVGNLLFIPVYFKTKERVQVPPPPKHKRGEKDGKGVLHLIFTCKPLLLTAAMGILSAARYLYQAGAVHVARYAFYIGEDPTGLTGADREAALQGNISLVSTVFQVAAAVGMFVTMLLMPLAFKKFSYKQIIISTSILGSVSSFIIYAIGYEHFWACVPFFVISCIPLGAINVCAFAMIGDCLDYMEWKTGVRLAGTGQAIQSFVTSFSNALATGFIVVMYMIVNLDVASISASVTANPLEMGHEVRQGMFSLISIVPAISLLLCTVPMFFYDLVGEKKARITRELEERRKASGTLEN</sequence>
<feature type="transmembrane region" description="Helical" evidence="1">
    <location>
        <begin position="44"/>
        <end position="68"/>
    </location>
</feature>
<dbReference type="AlphaFoldDB" id="A0A9D1MTB7"/>
<feature type="transmembrane region" description="Helical" evidence="1">
    <location>
        <begin position="187"/>
        <end position="209"/>
    </location>
</feature>
<dbReference type="EMBL" id="DVNM01000008">
    <property type="protein sequence ID" value="HIU68663.1"/>
    <property type="molecule type" value="Genomic_DNA"/>
</dbReference>
<dbReference type="PANTHER" id="PTHR11328">
    <property type="entry name" value="MAJOR FACILITATOR SUPERFAMILY DOMAIN-CONTAINING PROTEIN"/>
    <property type="match status" value="1"/>
</dbReference>
<name>A0A9D1MTB7_9FIRM</name>
<reference evidence="2" key="2">
    <citation type="journal article" date="2021" name="PeerJ">
        <title>Extensive microbial diversity within the chicken gut microbiome revealed by metagenomics and culture.</title>
        <authorList>
            <person name="Gilroy R."/>
            <person name="Ravi A."/>
            <person name="Getino M."/>
            <person name="Pursley I."/>
            <person name="Horton D.L."/>
            <person name="Alikhan N.F."/>
            <person name="Baker D."/>
            <person name="Gharbi K."/>
            <person name="Hall N."/>
            <person name="Watson M."/>
            <person name="Adriaenssens E.M."/>
            <person name="Foster-Nyarko E."/>
            <person name="Jarju S."/>
            <person name="Secka A."/>
            <person name="Antonio M."/>
            <person name="Oren A."/>
            <person name="Chaudhuri R.R."/>
            <person name="La Ragione R."/>
            <person name="Hildebrand F."/>
            <person name="Pallen M.J."/>
        </authorList>
    </citation>
    <scope>NUCLEOTIDE SEQUENCE</scope>
    <source>
        <strain evidence="2">CHK176-6737</strain>
    </source>
</reference>
<dbReference type="GO" id="GO:0008643">
    <property type="term" value="P:carbohydrate transport"/>
    <property type="evidence" value="ECO:0007669"/>
    <property type="project" value="InterPro"/>
</dbReference>
<feature type="transmembrane region" description="Helical" evidence="1">
    <location>
        <begin position="291"/>
        <end position="313"/>
    </location>
</feature>
<keyword evidence="1" id="KW-1133">Transmembrane helix</keyword>
<dbReference type="InterPro" id="IPR036259">
    <property type="entry name" value="MFS_trans_sf"/>
</dbReference>
<reference evidence="2" key="1">
    <citation type="submission" date="2020-10" db="EMBL/GenBank/DDBJ databases">
        <authorList>
            <person name="Gilroy R."/>
        </authorList>
    </citation>
    <scope>NUCLEOTIDE SEQUENCE</scope>
    <source>
        <strain evidence="2">CHK176-6737</strain>
    </source>
</reference>
<gene>
    <name evidence="2" type="ORF">IAD23_01725</name>
</gene>
<dbReference type="PANTHER" id="PTHR11328:SF24">
    <property type="entry name" value="MAJOR FACILITATOR SUPERFAMILY (MFS) PROFILE DOMAIN-CONTAINING PROTEIN"/>
    <property type="match status" value="1"/>
</dbReference>
<dbReference type="Gene3D" id="1.20.1250.20">
    <property type="entry name" value="MFS general substrate transporter like domains"/>
    <property type="match status" value="1"/>
</dbReference>
<organism evidence="2 3">
    <name type="scientific">Candidatus Scybalenecus merdavium</name>
    <dbReference type="NCBI Taxonomy" id="2840939"/>
    <lineage>
        <taxon>Bacteria</taxon>
        <taxon>Bacillati</taxon>
        <taxon>Bacillota</taxon>
        <taxon>Clostridia</taxon>
        <taxon>Eubacteriales</taxon>
        <taxon>Oscillospiraceae</taxon>
        <taxon>Oscillospiraceae incertae sedis</taxon>
        <taxon>Candidatus Scybalenecus</taxon>
    </lineage>
</organism>
<feature type="transmembrane region" description="Helical" evidence="1">
    <location>
        <begin position="398"/>
        <end position="418"/>
    </location>
</feature>
<dbReference type="Pfam" id="PF13347">
    <property type="entry name" value="MFS_2"/>
    <property type="match status" value="2"/>
</dbReference>
<feature type="transmembrane region" description="Helical" evidence="1">
    <location>
        <begin position="80"/>
        <end position="99"/>
    </location>
</feature>
<proteinExistence type="predicted"/>
<dbReference type="InterPro" id="IPR039672">
    <property type="entry name" value="MFS_2"/>
</dbReference>
<feature type="transmembrane region" description="Helical" evidence="1">
    <location>
        <begin position="156"/>
        <end position="175"/>
    </location>
</feature>
<feature type="transmembrane region" description="Helical" evidence="1">
    <location>
        <begin position="230"/>
        <end position="257"/>
    </location>
</feature>
<comment type="caution">
    <text evidence="2">The sequence shown here is derived from an EMBL/GenBank/DDBJ whole genome shotgun (WGS) entry which is preliminary data.</text>
</comment>
<feature type="transmembrane region" description="Helical" evidence="1">
    <location>
        <begin position="444"/>
        <end position="466"/>
    </location>
</feature>
<evidence type="ECO:0000313" key="3">
    <source>
        <dbReference type="Proteomes" id="UP000824125"/>
    </source>
</evidence>
<feature type="transmembrane region" description="Helical" evidence="1">
    <location>
        <begin position="105"/>
        <end position="124"/>
    </location>
</feature>
<evidence type="ECO:0000256" key="1">
    <source>
        <dbReference type="SAM" id="Phobius"/>
    </source>
</evidence>
<feature type="transmembrane region" description="Helical" evidence="1">
    <location>
        <begin position="325"/>
        <end position="343"/>
    </location>
</feature>
<dbReference type="Proteomes" id="UP000824125">
    <property type="component" value="Unassembled WGS sequence"/>
</dbReference>
<dbReference type="SUPFAM" id="SSF103473">
    <property type="entry name" value="MFS general substrate transporter"/>
    <property type="match status" value="1"/>
</dbReference>
<feature type="transmembrane region" description="Helical" evidence="1">
    <location>
        <begin position="355"/>
        <end position="377"/>
    </location>
</feature>
<dbReference type="GO" id="GO:0005886">
    <property type="term" value="C:plasma membrane"/>
    <property type="evidence" value="ECO:0007669"/>
    <property type="project" value="TreeGrafter"/>
</dbReference>
<dbReference type="GO" id="GO:0015293">
    <property type="term" value="F:symporter activity"/>
    <property type="evidence" value="ECO:0007669"/>
    <property type="project" value="InterPro"/>
</dbReference>
<feature type="transmembrane region" description="Helical" evidence="1">
    <location>
        <begin position="12"/>
        <end position="32"/>
    </location>
</feature>